<comment type="caution">
    <text evidence="2">The sequence shown here is derived from an EMBL/GenBank/DDBJ whole genome shotgun (WGS) entry which is preliminary data.</text>
</comment>
<organism evidence="2 3">
    <name type="scientific">Colocasia esculenta</name>
    <name type="common">Wild taro</name>
    <name type="synonym">Arum esculentum</name>
    <dbReference type="NCBI Taxonomy" id="4460"/>
    <lineage>
        <taxon>Eukaryota</taxon>
        <taxon>Viridiplantae</taxon>
        <taxon>Streptophyta</taxon>
        <taxon>Embryophyta</taxon>
        <taxon>Tracheophyta</taxon>
        <taxon>Spermatophyta</taxon>
        <taxon>Magnoliopsida</taxon>
        <taxon>Liliopsida</taxon>
        <taxon>Araceae</taxon>
        <taxon>Aroideae</taxon>
        <taxon>Colocasieae</taxon>
        <taxon>Colocasia</taxon>
    </lineage>
</organism>
<protein>
    <submittedName>
        <fullName evidence="2">Uncharacterized protein</fullName>
    </submittedName>
</protein>
<feature type="region of interest" description="Disordered" evidence="1">
    <location>
        <begin position="151"/>
        <end position="174"/>
    </location>
</feature>
<feature type="region of interest" description="Disordered" evidence="1">
    <location>
        <begin position="58"/>
        <end position="88"/>
    </location>
</feature>
<feature type="compositionally biased region" description="Basic residues" evidence="1">
    <location>
        <begin position="66"/>
        <end position="87"/>
    </location>
</feature>
<proteinExistence type="predicted"/>
<dbReference type="Proteomes" id="UP000652761">
    <property type="component" value="Unassembled WGS sequence"/>
</dbReference>
<dbReference type="AlphaFoldDB" id="A0A843XDE5"/>
<dbReference type="EMBL" id="NMUH01007463">
    <property type="protein sequence ID" value="MQM17312.1"/>
    <property type="molecule type" value="Genomic_DNA"/>
</dbReference>
<accession>A0A843XDE5</accession>
<sequence>MAGLAWGTREDRRFLLRLPAPPSRSSRGHRAPPPRSPADSSNYLPWFTPNRFPWRWPSSPSPLSSHKGKEKPHQIRQRRRGGGRRSRSILFHRNFCDPTTLPGAHQLQHLTPNPTRLITVGYGIGIGGEEFSCTYGDGAVEVVSADVEDADQSLAGKQGRRDAPGEGVVIQEHR</sequence>
<keyword evidence="3" id="KW-1185">Reference proteome</keyword>
<evidence type="ECO:0000313" key="3">
    <source>
        <dbReference type="Proteomes" id="UP000652761"/>
    </source>
</evidence>
<evidence type="ECO:0000313" key="2">
    <source>
        <dbReference type="EMBL" id="MQM17312.1"/>
    </source>
</evidence>
<feature type="region of interest" description="Disordered" evidence="1">
    <location>
        <begin position="13"/>
        <end position="44"/>
    </location>
</feature>
<evidence type="ECO:0000256" key="1">
    <source>
        <dbReference type="SAM" id="MobiDB-lite"/>
    </source>
</evidence>
<gene>
    <name evidence="2" type="ORF">Taro_050283</name>
</gene>
<reference evidence="2" key="1">
    <citation type="submission" date="2017-07" db="EMBL/GenBank/DDBJ databases">
        <title>Taro Niue Genome Assembly and Annotation.</title>
        <authorList>
            <person name="Atibalentja N."/>
            <person name="Keating K."/>
            <person name="Fields C.J."/>
        </authorList>
    </citation>
    <scope>NUCLEOTIDE SEQUENCE</scope>
    <source>
        <strain evidence="2">Niue_2</strain>
        <tissue evidence="2">Leaf</tissue>
    </source>
</reference>
<name>A0A843XDE5_COLES</name>